<dbReference type="InterPro" id="IPR036055">
    <property type="entry name" value="LDL_receptor-like_sf"/>
</dbReference>
<dbReference type="OrthoDB" id="5870811at2759"/>
<feature type="compositionally biased region" description="Low complexity" evidence="3">
    <location>
        <begin position="154"/>
        <end position="167"/>
    </location>
</feature>
<dbReference type="GO" id="GO:0043410">
    <property type="term" value="P:positive regulation of MAPK cascade"/>
    <property type="evidence" value="ECO:0007669"/>
    <property type="project" value="TreeGrafter"/>
</dbReference>
<comment type="caution">
    <text evidence="2">Lacks conserved residue(s) required for the propagation of feature annotation.</text>
</comment>
<dbReference type="InterPro" id="IPR002172">
    <property type="entry name" value="LDrepeatLR_classA_rpt"/>
</dbReference>
<evidence type="ECO:0000256" key="3">
    <source>
        <dbReference type="SAM" id="MobiDB-lite"/>
    </source>
</evidence>
<dbReference type="CDD" id="cd00112">
    <property type="entry name" value="LDLa"/>
    <property type="match status" value="1"/>
</dbReference>
<dbReference type="SMART" id="SM00192">
    <property type="entry name" value="LDLa"/>
    <property type="match status" value="1"/>
</dbReference>
<dbReference type="PANTHER" id="PTHR21105">
    <property type="entry name" value="GH16255P"/>
    <property type="match status" value="1"/>
</dbReference>
<feature type="compositionally biased region" description="Low complexity" evidence="3">
    <location>
        <begin position="113"/>
        <end position="132"/>
    </location>
</feature>
<accession>A0A6V7W1D0</accession>
<feature type="compositionally biased region" description="Basic residues" evidence="3">
    <location>
        <begin position="135"/>
        <end position="144"/>
    </location>
</feature>
<name>A0A6V7W1D0_MELEN</name>
<protein>
    <submittedName>
        <fullName evidence="4">Uncharacterized protein</fullName>
    </submittedName>
</protein>
<evidence type="ECO:0000256" key="2">
    <source>
        <dbReference type="PROSITE-ProRule" id="PRU00124"/>
    </source>
</evidence>
<dbReference type="EMBL" id="CAJEWN010000385">
    <property type="protein sequence ID" value="CAD2180950.1"/>
    <property type="molecule type" value="Genomic_DNA"/>
</dbReference>
<dbReference type="Gene3D" id="4.10.400.10">
    <property type="entry name" value="Low-density Lipoprotein Receptor"/>
    <property type="match status" value="1"/>
</dbReference>
<evidence type="ECO:0000313" key="4">
    <source>
        <dbReference type="EMBL" id="CAD2180950.1"/>
    </source>
</evidence>
<dbReference type="GO" id="GO:0030297">
    <property type="term" value="F:transmembrane receptor protein tyrosine kinase activator activity"/>
    <property type="evidence" value="ECO:0007669"/>
    <property type="project" value="TreeGrafter"/>
</dbReference>
<comment type="caution">
    <text evidence="4">The sequence shown here is derived from an EMBL/GenBank/DDBJ whole genome shotgun (WGS) entry which is preliminary data.</text>
</comment>
<evidence type="ECO:0000256" key="1">
    <source>
        <dbReference type="ARBA" id="ARBA00023157"/>
    </source>
</evidence>
<dbReference type="PROSITE" id="PS01209">
    <property type="entry name" value="LDLRA_1"/>
    <property type="match status" value="1"/>
</dbReference>
<reference evidence="4 5" key="1">
    <citation type="submission" date="2020-08" db="EMBL/GenBank/DDBJ databases">
        <authorList>
            <person name="Koutsovoulos G."/>
            <person name="Danchin GJ E."/>
        </authorList>
    </citation>
    <scope>NUCLEOTIDE SEQUENCE [LARGE SCALE GENOMIC DNA]</scope>
</reference>
<proteinExistence type="predicted"/>
<feature type="region of interest" description="Disordered" evidence="3">
    <location>
        <begin position="196"/>
        <end position="225"/>
    </location>
</feature>
<keyword evidence="1" id="KW-1015">Disulfide bond</keyword>
<dbReference type="SUPFAM" id="SSF57424">
    <property type="entry name" value="LDL receptor-like module"/>
    <property type="match status" value="1"/>
</dbReference>
<dbReference type="GO" id="GO:0043195">
    <property type="term" value="C:terminal bouton"/>
    <property type="evidence" value="ECO:0007669"/>
    <property type="project" value="TreeGrafter"/>
</dbReference>
<feature type="compositionally biased region" description="Basic residues" evidence="3">
    <location>
        <begin position="207"/>
        <end position="219"/>
    </location>
</feature>
<evidence type="ECO:0000313" key="5">
    <source>
        <dbReference type="Proteomes" id="UP000580250"/>
    </source>
</evidence>
<dbReference type="InterPro" id="IPR023415">
    <property type="entry name" value="LDLR_class-A_CS"/>
</dbReference>
<feature type="region of interest" description="Disordered" evidence="3">
    <location>
        <begin position="112"/>
        <end position="172"/>
    </location>
</feature>
<gene>
    <name evidence="4" type="ORF">MENT_LOCUS33063</name>
</gene>
<dbReference type="PROSITE" id="PS50068">
    <property type="entry name" value="LDLRA_2"/>
    <property type="match status" value="1"/>
</dbReference>
<organism evidence="4 5">
    <name type="scientific">Meloidogyne enterolobii</name>
    <name type="common">Root-knot nematode worm</name>
    <name type="synonym">Meloidogyne mayaguensis</name>
    <dbReference type="NCBI Taxonomy" id="390850"/>
    <lineage>
        <taxon>Eukaryota</taxon>
        <taxon>Metazoa</taxon>
        <taxon>Ecdysozoa</taxon>
        <taxon>Nematoda</taxon>
        <taxon>Chromadorea</taxon>
        <taxon>Rhabditida</taxon>
        <taxon>Tylenchina</taxon>
        <taxon>Tylenchomorpha</taxon>
        <taxon>Tylenchoidea</taxon>
        <taxon>Meloidogynidae</taxon>
        <taxon>Meloidogyninae</taxon>
        <taxon>Meloidogyne</taxon>
    </lineage>
</organism>
<sequence length="306" mass="35381">MMPLFKHYLCDNKKRKLIFKLFICFVLFNIICGAPRKNIEVKEGNRIEKMDEENRQFIKNMRLRALGNIQRSLESYSSLTANSLMLKTALETPESIGDQDENDEDDFILEINSLPTTKGPTKTSPSPLTTESQTSKHRHSGLRRIKADLRRIPSSSTSTYENSNSEEPLNNILTTAPPRKLRSAVNVVAIQQEQQQQNLKNNGGHYSTHHQHHRRRRKGCPSVHGKDQLLCPTKNTYRYDVCITREQLCDRIRDCPGGEDEDPRHCFFFRPLESSLKTLSHAVLLLVDTVMREQEENQHLEQRNEL</sequence>
<dbReference type="PANTHER" id="PTHR21105:SF0">
    <property type="entry name" value="GH16255P"/>
    <property type="match status" value="1"/>
</dbReference>
<dbReference type="AlphaFoldDB" id="A0A6V7W1D0"/>
<dbReference type="Proteomes" id="UP000580250">
    <property type="component" value="Unassembled WGS sequence"/>
</dbReference>